<protein>
    <submittedName>
        <fullName evidence="1">Uncharacterized protein</fullName>
    </submittedName>
</protein>
<evidence type="ECO:0000313" key="2">
    <source>
        <dbReference type="Proteomes" id="UP000037696"/>
    </source>
</evidence>
<dbReference type="OrthoDB" id="4323028at2759"/>
<sequence>MERVARDGIRVSHFIDVAYSGRSAVHLGTQGRAHFYSVIKKRQEVSTKTERERSRVPGIIRYICTVHCIVTDATSHHPPHQRFARRYALKAASSLELPMFCCYC</sequence>
<dbReference type="EMBL" id="LHQQ01000235">
    <property type="protein sequence ID" value="KOS38786.1"/>
    <property type="molecule type" value="Genomic_DNA"/>
</dbReference>
<comment type="caution">
    <text evidence="1">The sequence shown here is derived from an EMBL/GenBank/DDBJ whole genome shotgun (WGS) entry which is preliminary data.</text>
</comment>
<reference evidence="1 2" key="1">
    <citation type="submission" date="2015-08" db="EMBL/GenBank/DDBJ databases">
        <title>Genome sequencing of Penicillium nordicum.</title>
        <authorList>
            <person name="Nguyen H.D."/>
            <person name="Seifert K.A."/>
        </authorList>
    </citation>
    <scope>NUCLEOTIDE SEQUENCE [LARGE SCALE GENOMIC DNA]</scope>
    <source>
        <strain evidence="1 2">DAOMC 185683</strain>
    </source>
</reference>
<gene>
    <name evidence="1" type="ORF">ACN38_g10388</name>
</gene>
<name>A0A0M8NSY9_9EURO</name>
<dbReference type="Proteomes" id="UP000037696">
    <property type="component" value="Unassembled WGS sequence"/>
</dbReference>
<keyword evidence="2" id="KW-1185">Reference proteome</keyword>
<accession>A0A0M8NSY9</accession>
<organism evidence="1 2">
    <name type="scientific">Penicillium nordicum</name>
    <dbReference type="NCBI Taxonomy" id="229535"/>
    <lineage>
        <taxon>Eukaryota</taxon>
        <taxon>Fungi</taxon>
        <taxon>Dikarya</taxon>
        <taxon>Ascomycota</taxon>
        <taxon>Pezizomycotina</taxon>
        <taxon>Eurotiomycetes</taxon>
        <taxon>Eurotiomycetidae</taxon>
        <taxon>Eurotiales</taxon>
        <taxon>Aspergillaceae</taxon>
        <taxon>Penicillium</taxon>
    </lineage>
</organism>
<evidence type="ECO:0000313" key="1">
    <source>
        <dbReference type="EMBL" id="KOS38786.1"/>
    </source>
</evidence>
<proteinExistence type="predicted"/>
<dbReference type="AlphaFoldDB" id="A0A0M8NSY9"/>